<organism evidence="1 2">
    <name type="scientific">Glossina pallidipes</name>
    <name type="common">Tsetse fly</name>
    <dbReference type="NCBI Taxonomy" id="7398"/>
    <lineage>
        <taxon>Eukaryota</taxon>
        <taxon>Metazoa</taxon>
        <taxon>Ecdysozoa</taxon>
        <taxon>Arthropoda</taxon>
        <taxon>Hexapoda</taxon>
        <taxon>Insecta</taxon>
        <taxon>Pterygota</taxon>
        <taxon>Neoptera</taxon>
        <taxon>Endopterygota</taxon>
        <taxon>Diptera</taxon>
        <taxon>Brachycera</taxon>
        <taxon>Muscomorpha</taxon>
        <taxon>Hippoboscoidea</taxon>
        <taxon>Glossinidae</taxon>
        <taxon>Glossina</taxon>
    </lineage>
</organism>
<accession>A0A1A9Z809</accession>
<dbReference type="Proteomes" id="UP000092445">
    <property type="component" value="Unassembled WGS sequence"/>
</dbReference>
<name>A0A1A9Z809_GLOPL</name>
<dbReference type="EnsemblMetazoa" id="GPAI006562-RA">
    <property type="protein sequence ID" value="GPAI006562-PA"/>
    <property type="gene ID" value="GPAI006562"/>
</dbReference>
<dbReference type="AlphaFoldDB" id="A0A1A9Z809"/>
<protein>
    <submittedName>
        <fullName evidence="1">Uncharacterized protein</fullName>
    </submittedName>
</protein>
<reference evidence="2" key="1">
    <citation type="submission" date="2014-03" db="EMBL/GenBank/DDBJ databases">
        <authorList>
            <person name="Aksoy S."/>
            <person name="Warren W."/>
            <person name="Wilson R.K."/>
        </authorList>
    </citation>
    <scope>NUCLEOTIDE SEQUENCE [LARGE SCALE GENOMIC DNA]</scope>
    <source>
        <strain evidence="2">IAEA</strain>
    </source>
</reference>
<evidence type="ECO:0000313" key="2">
    <source>
        <dbReference type="Proteomes" id="UP000092445"/>
    </source>
</evidence>
<proteinExistence type="predicted"/>
<dbReference type="VEuPathDB" id="VectorBase:GPAI006562"/>
<evidence type="ECO:0000313" key="1">
    <source>
        <dbReference type="EnsemblMetazoa" id="GPAI006562-PA"/>
    </source>
</evidence>
<keyword evidence="2" id="KW-1185">Reference proteome</keyword>
<sequence>MDFLRRNNNSFRNDYKNFLFIMFFQRRPKSAINICQQHRIDVDQPAEHRKELQNECRSLPCLKRNQDCEEPRRFKENSPTHHSTKCKNVFTTYKSTSSTTKPNPQTSMAFLSAWLKISYRTIDCHKLLIWYLLFMKTSQATLVYTILEIIA</sequence>
<reference evidence="1" key="2">
    <citation type="submission" date="2020-05" db="UniProtKB">
        <authorList>
            <consortium name="EnsemblMetazoa"/>
        </authorList>
    </citation>
    <scope>IDENTIFICATION</scope>
    <source>
        <strain evidence="1">IAEA</strain>
    </source>
</reference>